<proteinExistence type="predicted"/>
<evidence type="ECO:0000313" key="2">
    <source>
        <dbReference type="Proteomes" id="UP000234681"/>
    </source>
</evidence>
<accession>A6KAZ9</accession>
<gene>
    <name evidence="1" type="ORF">rCG_24271</name>
</gene>
<protein>
    <submittedName>
        <fullName evidence="1">RCG24271</fullName>
    </submittedName>
</protein>
<name>A6KAZ9_RAT</name>
<organism evidence="1 2">
    <name type="scientific">Rattus norvegicus</name>
    <name type="common">Rat</name>
    <dbReference type="NCBI Taxonomy" id="10116"/>
    <lineage>
        <taxon>Eukaryota</taxon>
        <taxon>Metazoa</taxon>
        <taxon>Chordata</taxon>
        <taxon>Craniata</taxon>
        <taxon>Vertebrata</taxon>
        <taxon>Euteleostomi</taxon>
        <taxon>Mammalia</taxon>
        <taxon>Eutheria</taxon>
        <taxon>Euarchontoglires</taxon>
        <taxon>Glires</taxon>
        <taxon>Rodentia</taxon>
        <taxon>Myomorpha</taxon>
        <taxon>Muroidea</taxon>
        <taxon>Muridae</taxon>
        <taxon>Murinae</taxon>
        <taxon>Rattus</taxon>
    </lineage>
</organism>
<reference evidence="2" key="1">
    <citation type="submission" date="2005-09" db="EMBL/GenBank/DDBJ databases">
        <authorList>
            <person name="Mural R.J."/>
            <person name="Li P.W."/>
            <person name="Adams M.D."/>
            <person name="Amanatides P.G."/>
            <person name="Baden-Tillson H."/>
            <person name="Barnstead M."/>
            <person name="Chin S.H."/>
            <person name="Dew I."/>
            <person name="Evans C.A."/>
            <person name="Ferriera S."/>
            <person name="Flanigan M."/>
            <person name="Fosler C."/>
            <person name="Glodek A."/>
            <person name="Gu Z."/>
            <person name="Holt R.A."/>
            <person name="Jennings D."/>
            <person name="Kraft C.L."/>
            <person name="Lu F."/>
            <person name="Nguyen T."/>
            <person name="Nusskern D.R."/>
            <person name="Pfannkoch C.M."/>
            <person name="Sitter C."/>
            <person name="Sutton G.G."/>
            <person name="Venter J.C."/>
            <person name="Wang Z."/>
            <person name="Woodage T."/>
            <person name="Zheng X.H."/>
            <person name="Zhong F."/>
        </authorList>
    </citation>
    <scope>NUCLEOTIDE SEQUENCE [LARGE SCALE GENOMIC DNA]</scope>
    <source>
        <strain>BN</strain>
        <strain evidence="2">Sprague-Dawley</strain>
    </source>
</reference>
<dbReference type="AlphaFoldDB" id="A6KAZ9"/>
<evidence type="ECO:0000313" key="1">
    <source>
        <dbReference type="EMBL" id="EDL94057.1"/>
    </source>
</evidence>
<dbReference type="Proteomes" id="UP000234681">
    <property type="component" value="Chromosome 17"/>
</dbReference>
<sequence length="94" mass="10837">MRLAHYVNRLLSKMIEQLYECSKPTDHILPPFLGNVCYRTDEVNLVENGLSVIRLQWHQVHVNLYLSSSSLTELKGLSHLQSQHWEAEMGTSSD</sequence>
<dbReference type="EMBL" id="CH474032">
    <property type="protein sequence ID" value="EDL94057.1"/>
    <property type="molecule type" value="Genomic_DNA"/>
</dbReference>